<dbReference type="Proteomes" id="UP001155660">
    <property type="component" value="Chromosome A21"/>
</dbReference>
<feature type="domain" description="Prolyl 4-hydroxylase N-terminal" evidence="1">
    <location>
        <begin position="3"/>
        <end position="128"/>
    </location>
</feature>
<name>A0A9Q9VM34_CYPCA</name>
<dbReference type="Pfam" id="PF08336">
    <property type="entry name" value="P4Ha_N"/>
    <property type="match status" value="1"/>
</dbReference>
<dbReference type="AlphaFoldDB" id="A0A9Q9VM34"/>
<dbReference type="GO" id="GO:0004656">
    <property type="term" value="F:procollagen-proline 4-dioxygenase activity"/>
    <property type="evidence" value="ECO:0007669"/>
    <property type="project" value="InterPro"/>
</dbReference>
<organism evidence="2">
    <name type="scientific">Cyprinus carpio</name>
    <name type="common">Common carp</name>
    <dbReference type="NCBI Taxonomy" id="7962"/>
    <lineage>
        <taxon>Eukaryota</taxon>
        <taxon>Metazoa</taxon>
        <taxon>Chordata</taxon>
        <taxon>Craniata</taxon>
        <taxon>Vertebrata</taxon>
        <taxon>Euteleostomi</taxon>
        <taxon>Actinopterygii</taxon>
        <taxon>Neopterygii</taxon>
        <taxon>Teleostei</taxon>
        <taxon>Ostariophysi</taxon>
        <taxon>Cypriniformes</taxon>
        <taxon>Cyprinidae</taxon>
        <taxon>Cyprininae</taxon>
        <taxon>Cyprinus</taxon>
    </lineage>
</organism>
<dbReference type="GeneID" id="122134797"/>
<reference evidence="2" key="1">
    <citation type="submission" date="2025-08" db="UniProtKB">
        <authorList>
            <consortium name="RefSeq"/>
        </authorList>
    </citation>
    <scope>IDENTIFICATION</scope>
    <source>
        <tissue evidence="2">Muscle</tissue>
    </source>
</reference>
<dbReference type="OrthoDB" id="8959286at2759"/>
<sequence length="145" mass="16079">MLSSDHMTQLIDIKTQFAKSLHEYIEALESRADLLRGTLNALEDDFDGTPRDPEKYISNPLAAFQLVRKLSQAWAATQELIEGRRAKDTLESLKAAAQTLPSAEDVEGVVTALVRLQEMYRLDPRNISLFSGGFHGGFICSLSPV</sequence>
<dbReference type="InterPro" id="IPR013547">
    <property type="entry name" value="P4H_N"/>
</dbReference>
<proteinExistence type="predicted"/>
<protein>
    <submittedName>
        <fullName evidence="2">Prolyl 4-hydroxylase subunit alpha-2-like</fullName>
    </submittedName>
</protein>
<dbReference type="KEGG" id="ccar:122134797"/>
<dbReference type="RefSeq" id="XP_042567479.1">
    <property type="nucleotide sequence ID" value="XM_042711545.1"/>
</dbReference>
<evidence type="ECO:0000259" key="1">
    <source>
        <dbReference type="Pfam" id="PF08336"/>
    </source>
</evidence>
<accession>A0A9Q9VM34</accession>
<gene>
    <name evidence="2" type="primary">LOC122134797</name>
</gene>
<evidence type="ECO:0000313" key="2">
    <source>
        <dbReference type="RefSeq" id="XP_042567479.1"/>
    </source>
</evidence>
<dbReference type="GO" id="GO:0005783">
    <property type="term" value="C:endoplasmic reticulum"/>
    <property type="evidence" value="ECO:0007669"/>
    <property type="project" value="InterPro"/>
</dbReference>